<sequence>MSNLSEFWTSFVIWTGRNPTPISRVRQYLAWSGTHPLDVFVFRRYDPSVHDPSEKAHIRAIVELLIPHIKRIRVLYVHCIYSSSLPRPCVDLLGQADILRTLMLESLIDDLVVDTDASPPANDLDTPVLQQLSIKGVHFWESFLRRPSLMTELLSITITDYGMHNFAFPVIELAAWTNYRNLWKITFDNLHLDYTTYDGLQLRDCFGDPDIHFINMSGNVIAEYAWLLDYPCVNSMTFTACTAPTGFHAKSGLLRARRLSLGHFTDEDALRAYLTYDVDAPLYTSLYITDCTALTPPLLRELAGPALPETDDCRAIWPCPAVTYLHIVGCLQVRSADLRAVLEARYEAHAAVNFVDQGDPEWTVAAVENLSTSTHINDIREDKAKLGGSSGPGRTGSIKNSIMSSHTPQQPEPRQLSDASYSYRADG</sequence>
<dbReference type="HOGENOM" id="CLU_027732_3_0_1"/>
<organism evidence="2 3">
    <name type="scientific">Fomitopsis schrenkii</name>
    <name type="common">Brown rot fungus</name>
    <dbReference type="NCBI Taxonomy" id="2126942"/>
    <lineage>
        <taxon>Eukaryota</taxon>
        <taxon>Fungi</taxon>
        <taxon>Dikarya</taxon>
        <taxon>Basidiomycota</taxon>
        <taxon>Agaricomycotina</taxon>
        <taxon>Agaricomycetes</taxon>
        <taxon>Polyporales</taxon>
        <taxon>Fomitopsis</taxon>
    </lineage>
</organism>
<dbReference type="AlphaFoldDB" id="S8DXD5"/>
<dbReference type="EMBL" id="KE504200">
    <property type="protein sequence ID" value="EPS95798.1"/>
    <property type="molecule type" value="Genomic_DNA"/>
</dbReference>
<evidence type="ECO:0000313" key="3">
    <source>
        <dbReference type="Proteomes" id="UP000015241"/>
    </source>
</evidence>
<keyword evidence="3" id="KW-1185">Reference proteome</keyword>
<name>S8DXD5_FOMSC</name>
<accession>S8DXD5</accession>
<proteinExistence type="predicted"/>
<dbReference type="eggNOG" id="ENOG502T2N9">
    <property type="taxonomic scope" value="Eukaryota"/>
</dbReference>
<gene>
    <name evidence="2" type="ORF">FOMPIDRAFT_114204</name>
</gene>
<dbReference type="InParanoid" id="S8DXD5"/>
<evidence type="ECO:0008006" key="4">
    <source>
        <dbReference type="Google" id="ProtNLM"/>
    </source>
</evidence>
<protein>
    <recommendedName>
        <fullName evidence="4">F-box domain-containing protein</fullName>
    </recommendedName>
</protein>
<dbReference type="OrthoDB" id="2799175at2759"/>
<dbReference type="STRING" id="743788.S8DXD5"/>
<feature type="region of interest" description="Disordered" evidence="1">
    <location>
        <begin position="382"/>
        <end position="427"/>
    </location>
</feature>
<dbReference type="Proteomes" id="UP000015241">
    <property type="component" value="Unassembled WGS sequence"/>
</dbReference>
<feature type="compositionally biased region" description="Polar residues" evidence="1">
    <location>
        <begin position="397"/>
        <end position="409"/>
    </location>
</feature>
<reference evidence="2 3" key="1">
    <citation type="journal article" date="2012" name="Science">
        <title>The Paleozoic origin of enzymatic lignin decomposition reconstructed from 31 fungal genomes.</title>
        <authorList>
            <person name="Floudas D."/>
            <person name="Binder M."/>
            <person name="Riley R."/>
            <person name="Barry K."/>
            <person name="Blanchette R.A."/>
            <person name="Henrissat B."/>
            <person name="Martinez A.T."/>
            <person name="Otillar R."/>
            <person name="Spatafora J.W."/>
            <person name="Yadav J.S."/>
            <person name="Aerts A."/>
            <person name="Benoit I."/>
            <person name="Boyd A."/>
            <person name="Carlson A."/>
            <person name="Copeland A."/>
            <person name="Coutinho P.M."/>
            <person name="de Vries R.P."/>
            <person name="Ferreira P."/>
            <person name="Findley K."/>
            <person name="Foster B."/>
            <person name="Gaskell J."/>
            <person name="Glotzer D."/>
            <person name="Gorecki P."/>
            <person name="Heitman J."/>
            <person name="Hesse C."/>
            <person name="Hori C."/>
            <person name="Igarashi K."/>
            <person name="Jurgens J.A."/>
            <person name="Kallen N."/>
            <person name="Kersten P."/>
            <person name="Kohler A."/>
            <person name="Kuees U."/>
            <person name="Kumar T.K.A."/>
            <person name="Kuo A."/>
            <person name="LaButti K."/>
            <person name="Larrondo L.F."/>
            <person name="Lindquist E."/>
            <person name="Ling A."/>
            <person name="Lombard V."/>
            <person name="Lucas S."/>
            <person name="Lundell T."/>
            <person name="Martin R."/>
            <person name="McLaughlin D.J."/>
            <person name="Morgenstern I."/>
            <person name="Morin E."/>
            <person name="Murat C."/>
            <person name="Nagy L.G."/>
            <person name="Nolan M."/>
            <person name="Ohm R.A."/>
            <person name="Patyshakuliyeva A."/>
            <person name="Rokas A."/>
            <person name="Ruiz-Duenas F.J."/>
            <person name="Sabat G."/>
            <person name="Salamov A."/>
            <person name="Samejima M."/>
            <person name="Schmutz J."/>
            <person name="Slot J.C."/>
            <person name="St John F."/>
            <person name="Stenlid J."/>
            <person name="Sun H."/>
            <person name="Sun S."/>
            <person name="Syed K."/>
            <person name="Tsang A."/>
            <person name="Wiebenga A."/>
            <person name="Young D."/>
            <person name="Pisabarro A."/>
            <person name="Eastwood D.C."/>
            <person name="Martin F."/>
            <person name="Cullen D."/>
            <person name="Grigoriev I.V."/>
            <person name="Hibbett D.S."/>
        </authorList>
    </citation>
    <scope>NUCLEOTIDE SEQUENCE</scope>
    <source>
        <strain evidence="3">FP-58527</strain>
    </source>
</reference>
<evidence type="ECO:0000256" key="1">
    <source>
        <dbReference type="SAM" id="MobiDB-lite"/>
    </source>
</evidence>
<evidence type="ECO:0000313" key="2">
    <source>
        <dbReference type="EMBL" id="EPS95798.1"/>
    </source>
</evidence>